<proteinExistence type="predicted"/>
<dbReference type="AlphaFoldDB" id="A0A8D8LCB2"/>
<dbReference type="EMBL" id="HBUF01228737">
    <property type="protein sequence ID" value="CAG6672494.1"/>
    <property type="molecule type" value="Transcribed_RNA"/>
</dbReference>
<evidence type="ECO:0000313" key="1">
    <source>
        <dbReference type="EMBL" id="CAG6607279.1"/>
    </source>
</evidence>
<dbReference type="EMBL" id="HBUF01228736">
    <property type="protein sequence ID" value="CAG6672491.1"/>
    <property type="molecule type" value="Transcribed_RNA"/>
</dbReference>
<organism evidence="1">
    <name type="scientific">Cacopsylla melanoneura</name>
    <dbReference type="NCBI Taxonomy" id="428564"/>
    <lineage>
        <taxon>Eukaryota</taxon>
        <taxon>Metazoa</taxon>
        <taxon>Ecdysozoa</taxon>
        <taxon>Arthropoda</taxon>
        <taxon>Hexapoda</taxon>
        <taxon>Insecta</taxon>
        <taxon>Pterygota</taxon>
        <taxon>Neoptera</taxon>
        <taxon>Paraneoptera</taxon>
        <taxon>Hemiptera</taxon>
        <taxon>Sternorrhyncha</taxon>
        <taxon>Psylloidea</taxon>
        <taxon>Psyllidae</taxon>
        <taxon>Psyllinae</taxon>
        <taxon>Cacopsylla</taxon>
    </lineage>
</organism>
<reference evidence="1" key="1">
    <citation type="submission" date="2021-05" db="EMBL/GenBank/DDBJ databases">
        <authorList>
            <person name="Alioto T."/>
            <person name="Alioto T."/>
            <person name="Gomez Garrido J."/>
        </authorList>
    </citation>
    <scope>NUCLEOTIDE SEQUENCE</scope>
</reference>
<accession>A0A8D8LCB2</accession>
<dbReference type="EMBL" id="HBUF01007324">
    <property type="protein sequence ID" value="CAG6607282.1"/>
    <property type="molecule type" value="Transcribed_RNA"/>
</dbReference>
<dbReference type="EMBL" id="HBUF01228738">
    <property type="protein sequence ID" value="CAG6672497.1"/>
    <property type="molecule type" value="Transcribed_RNA"/>
</dbReference>
<dbReference type="EMBL" id="HBUF01007322">
    <property type="protein sequence ID" value="CAG6607276.1"/>
    <property type="molecule type" value="Transcribed_RNA"/>
</dbReference>
<dbReference type="EMBL" id="HBUF01007323">
    <property type="protein sequence ID" value="CAG6607279.1"/>
    <property type="molecule type" value="Transcribed_RNA"/>
</dbReference>
<name>A0A8D8LCB2_9HEMI</name>
<dbReference type="EMBL" id="HBUF01228735">
    <property type="protein sequence ID" value="CAG6672488.1"/>
    <property type="molecule type" value="Transcribed_RNA"/>
</dbReference>
<dbReference type="EMBL" id="HBUF01228739">
    <property type="protein sequence ID" value="CAG6672500.1"/>
    <property type="molecule type" value="Transcribed_RNA"/>
</dbReference>
<dbReference type="EMBL" id="HBUF01007325">
    <property type="protein sequence ID" value="CAG6607285.1"/>
    <property type="molecule type" value="Transcribed_RNA"/>
</dbReference>
<protein>
    <submittedName>
        <fullName evidence="1">Uncharacterized protein</fullName>
    </submittedName>
</protein>
<sequence length="115" mass="13408">MQGINFVNMAIALYNHMRWTVAFCLCFEVIHNAVNFFPWNSGSVEKLLESVHTKWFVISPNLGLQLLSSQQDPKLHQFMTEYAGMLYRFSRTIFQAQFFSWIGAKHICKRNQGIS</sequence>